<keyword evidence="4" id="KW-1185">Reference proteome</keyword>
<feature type="compositionally biased region" description="Gly residues" evidence="1">
    <location>
        <begin position="1439"/>
        <end position="1457"/>
    </location>
</feature>
<evidence type="ECO:0000256" key="1">
    <source>
        <dbReference type="SAM" id="MobiDB-lite"/>
    </source>
</evidence>
<evidence type="ECO:0000313" key="4">
    <source>
        <dbReference type="Proteomes" id="UP000006048"/>
    </source>
</evidence>
<dbReference type="RefSeq" id="WP_014805070.1">
    <property type="nucleotide sequence ID" value="NC_018020.1"/>
</dbReference>
<organism evidence="3 4">
    <name type="scientific">Turneriella parva (strain ATCC BAA-1111 / DSM 21527 / NCTC 11395 / H)</name>
    <name type="common">Leptospira parva</name>
    <dbReference type="NCBI Taxonomy" id="869212"/>
    <lineage>
        <taxon>Bacteria</taxon>
        <taxon>Pseudomonadati</taxon>
        <taxon>Spirochaetota</taxon>
        <taxon>Spirochaetia</taxon>
        <taxon>Leptospirales</taxon>
        <taxon>Leptospiraceae</taxon>
        <taxon>Turneriella</taxon>
    </lineage>
</organism>
<gene>
    <name evidence="3" type="ordered locus">Turpa_3960</name>
</gene>
<dbReference type="PATRIC" id="fig|869212.3.peg.3993"/>
<evidence type="ECO:0000256" key="2">
    <source>
        <dbReference type="SAM" id="SignalP"/>
    </source>
</evidence>
<dbReference type="HOGENOM" id="CLU_247819_0_0_12"/>
<dbReference type="Proteomes" id="UP000006048">
    <property type="component" value="Chromosome"/>
</dbReference>
<reference evidence="3 4" key="1">
    <citation type="submission" date="2012-06" db="EMBL/GenBank/DDBJ databases">
        <title>The complete chromosome of genome of Turneriella parva DSM 21527.</title>
        <authorList>
            <consortium name="US DOE Joint Genome Institute (JGI-PGF)"/>
            <person name="Lucas S."/>
            <person name="Han J."/>
            <person name="Lapidus A."/>
            <person name="Bruce D."/>
            <person name="Goodwin L."/>
            <person name="Pitluck S."/>
            <person name="Peters L."/>
            <person name="Kyrpides N."/>
            <person name="Mavromatis K."/>
            <person name="Ivanova N."/>
            <person name="Mikhailova N."/>
            <person name="Chertkov O."/>
            <person name="Detter J.C."/>
            <person name="Tapia R."/>
            <person name="Han C."/>
            <person name="Land M."/>
            <person name="Hauser L."/>
            <person name="Markowitz V."/>
            <person name="Cheng J.-F."/>
            <person name="Hugenholtz P."/>
            <person name="Woyke T."/>
            <person name="Wu D."/>
            <person name="Gronow S."/>
            <person name="Wellnitz S."/>
            <person name="Brambilla E."/>
            <person name="Klenk H.-P."/>
            <person name="Eisen J.A."/>
        </authorList>
    </citation>
    <scope>NUCLEOTIDE SEQUENCE [LARGE SCALE GENOMIC DNA]</scope>
    <source>
        <strain evidence="4">ATCC BAA-1111 / DSM 21527 / NCTC 11395 / H</strain>
    </source>
</reference>
<evidence type="ECO:0000313" key="3">
    <source>
        <dbReference type="EMBL" id="AFM14594.1"/>
    </source>
</evidence>
<accession>I4BBD7</accession>
<feature type="region of interest" description="Disordered" evidence="1">
    <location>
        <begin position="1194"/>
        <end position="1235"/>
    </location>
</feature>
<dbReference type="OrthoDB" id="343463at2"/>
<feature type="chain" id="PRO_5003686121" evidence="2">
    <location>
        <begin position="23"/>
        <end position="1519"/>
    </location>
</feature>
<feature type="signal peptide" evidence="2">
    <location>
        <begin position="1"/>
        <end position="22"/>
    </location>
</feature>
<feature type="region of interest" description="Disordered" evidence="1">
    <location>
        <begin position="1362"/>
        <end position="1381"/>
    </location>
</feature>
<protein>
    <submittedName>
        <fullName evidence="3">Uncharacterized protein</fullName>
    </submittedName>
</protein>
<dbReference type="STRING" id="869212.Turpa_3960"/>
<feature type="region of interest" description="Disordered" evidence="1">
    <location>
        <begin position="1414"/>
        <end position="1457"/>
    </location>
</feature>
<sequence>MKDKTKKLFLLIALAALFAACAKKKKSDDFQGFGGVSYNAAPKSLSATLGLNIKVQAIDINYDGKMDGLYVCRTGGIKQFTVNSSGSGYTNSPTVTLTPSGTCTVNPTAVPVVANGRVERIVITNSGSGCTSNSFNVTLSGPGAGTTATAQVTGASGGRVTRISMLQKGSGYAAPVVTITGGGGSGATAGVHVAGGGLQNVYLLEPGDGLYTAQPTVTLTGDTGAGADAVVAPADVIVSELDADGNCTVTYDPEDTNADGKRYIPQMLFTWPVTPTVGLDVNGDTNADYYLYTNADGTSQVMTNSDGSGAVAKLIVKNPMIDETNDLLYAALDHGQVIGFDVLNNNTIANNILGKIALDRVDPGFVDQGNPMPIISPIRNNEFYAAPMDVNILCSDRVACNSVTYSLGNGVTPVDPNFSSTNLDPTGVDYSGTMHAIKPGDSGTISFQNLPFGNYIMKYMVRDAAGRTSGIQQITFTIGRKPDISIISVGNRYVSNTAGTTASFQWTADTGSLTKPFRYLIAVNGSCIGYTRAQYLAPPVGVITGGPFTSGDTVTTNISATASGMLFNDTNHGINYITICAITCEVAACNAVGHLSVWGDAFETVIRDDTAPSITASPLSGMFSLPQQIFLSGSTTVAGVPANGSLIPNEICYTWGADASGNPTPATNPANPVFPCPAANNVVHVTGSSSTQLNLGCNSRASVTDVNANPSACPFTPGIYYLKFIARDAAGNVSPVQTQAYAIGVNPQITTITPAAKHVWTVANNWGNSATAVAAPRDTTTWQWQTDFPGTYQVRINDGTLDCTGGSLSSHAPSATGTVAALTPTTITINASDLNTNNINDVKICLFPSGGPGTPSIASRAIWRVQPKNMNTVYARVHWNKGETITFDVDADMFEPIGVIKSLTFTCPAGSTGVDANNACALPSGVGAPNAQGIYTTYQIAPPLTNNVTTLAFNVAIELCDIAGVPSPCSPAAVAPSWGTATNGGTSTLKYFVLQNKTAGESIYVDNATGNDANPGTVRTAPKRSLSSAAAAATGGKAIYVIGGTYCGNGAPPCSATTGTLNLLTGTSIYGGFTSAWYRPDVATNRAAITAGSNDSANSIGISLGAVNTPVFVEGISLTTQRPVPDLTQGYNAVGLRATTGVSSLTIYKSQFITQGDNVGAGGPNPGGSYGVHISGVNTVTMTSNTINAGQGWRGLSGGSGGQTGATGGNGGNGTGGIEGGVAESNDSRWLAPGGAGGAGGIAGFNGGGAGGSGGWQDDGGSGCGQRGGCDGAAGQNGGGAGGPRGTSNCNGNGGGGGNGATGGAGANAPAPPGAQPYGRNVGGFLVAYQGSTGDNGGVGLGGGGGGGGAGAECDMNDGGGSGGGGAGGGQQGNGGEGGHAGGPSVGIYLASISTINLSSNSITRAAGGNAGNGQNGGGGGGAGTRGLGANGPDDGGDGGHGGFGGDGGSGGHGSGGYGGPSIGVTIVQSAAPTCSGNTYAGGGGGTAGTSSGNAGAAGTNANCFNFTSPTAGATCTCN</sequence>
<dbReference type="PROSITE" id="PS51257">
    <property type="entry name" value="PROKAR_LIPOPROTEIN"/>
    <property type="match status" value="1"/>
</dbReference>
<dbReference type="KEGG" id="tpx:Turpa_3960"/>
<proteinExistence type="predicted"/>
<keyword evidence="2" id="KW-0732">Signal</keyword>
<name>I4BBD7_TURPD</name>
<feature type="compositionally biased region" description="Gly residues" evidence="1">
    <location>
        <begin position="1414"/>
        <end position="1430"/>
    </location>
</feature>
<dbReference type="EMBL" id="CP002959">
    <property type="protein sequence ID" value="AFM14594.1"/>
    <property type="molecule type" value="Genomic_DNA"/>
</dbReference>
<feature type="compositionally biased region" description="Gly residues" evidence="1">
    <location>
        <begin position="1194"/>
        <end position="1220"/>
    </location>
</feature>